<keyword evidence="2" id="KW-1185">Reference proteome</keyword>
<sequence length="19" mass="2131">MQALGFVTEHDSDSVPRLE</sequence>
<name>A0A0B0PIC0_GOSAR</name>
<dbReference type="AlphaFoldDB" id="A0A0B0PIC0"/>
<evidence type="ECO:0000313" key="2">
    <source>
        <dbReference type="Proteomes" id="UP000032142"/>
    </source>
</evidence>
<dbReference type="Proteomes" id="UP000032142">
    <property type="component" value="Unassembled WGS sequence"/>
</dbReference>
<accession>A0A0B0PIC0</accession>
<dbReference type="EMBL" id="KN427805">
    <property type="protein sequence ID" value="KHG24179.1"/>
    <property type="molecule type" value="Genomic_DNA"/>
</dbReference>
<evidence type="ECO:0000313" key="1">
    <source>
        <dbReference type="EMBL" id="KHG24179.1"/>
    </source>
</evidence>
<protein>
    <submittedName>
        <fullName evidence="1">Uncharacterized protein</fullName>
    </submittedName>
</protein>
<proteinExistence type="predicted"/>
<gene>
    <name evidence="1" type="ORF">F383_06372</name>
</gene>
<reference evidence="2" key="1">
    <citation type="submission" date="2014-09" db="EMBL/GenBank/DDBJ databases">
        <authorList>
            <person name="Mudge J."/>
            <person name="Ramaraj T."/>
            <person name="Lindquist I.E."/>
            <person name="Bharti A.K."/>
            <person name="Sundararajan A."/>
            <person name="Cameron C.T."/>
            <person name="Woodward J.E."/>
            <person name="May G.D."/>
            <person name="Brubaker C."/>
            <person name="Broadhvest J."/>
            <person name="Wilkins T.A."/>
        </authorList>
    </citation>
    <scope>NUCLEOTIDE SEQUENCE</scope>
    <source>
        <strain evidence="2">cv. AKA8401</strain>
    </source>
</reference>
<organism evidence="1 2">
    <name type="scientific">Gossypium arboreum</name>
    <name type="common">Tree cotton</name>
    <name type="synonym">Gossypium nanking</name>
    <dbReference type="NCBI Taxonomy" id="29729"/>
    <lineage>
        <taxon>Eukaryota</taxon>
        <taxon>Viridiplantae</taxon>
        <taxon>Streptophyta</taxon>
        <taxon>Embryophyta</taxon>
        <taxon>Tracheophyta</taxon>
        <taxon>Spermatophyta</taxon>
        <taxon>Magnoliopsida</taxon>
        <taxon>eudicotyledons</taxon>
        <taxon>Gunneridae</taxon>
        <taxon>Pentapetalae</taxon>
        <taxon>rosids</taxon>
        <taxon>malvids</taxon>
        <taxon>Malvales</taxon>
        <taxon>Malvaceae</taxon>
        <taxon>Malvoideae</taxon>
        <taxon>Gossypium</taxon>
    </lineage>
</organism>